<comment type="caution">
    <text evidence="2">The sequence shown here is derived from an EMBL/GenBank/DDBJ whole genome shotgun (WGS) entry which is preliminary data.</text>
</comment>
<evidence type="ECO:0000313" key="2">
    <source>
        <dbReference type="EMBL" id="KAG5586733.1"/>
    </source>
</evidence>
<dbReference type="EMBL" id="JACXVP010000009">
    <property type="protein sequence ID" value="KAG5586733.1"/>
    <property type="molecule type" value="Genomic_DNA"/>
</dbReference>
<reference evidence="2 3" key="1">
    <citation type="submission" date="2020-09" db="EMBL/GenBank/DDBJ databases">
        <title>De no assembly of potato wild relative species, Solanum commersonii.</title>
        <authorList>
            <person name="Cho K."/>
        </authorList>
    </citation>
    <scope>NUCLEOTIDE SEQUENCE [LARGE SCALE GENOMIC DNA]</scope>
    <source>
        <strain evidence="2">LZ3.2</strain>
        <tissue evidence="2">Leaf</tissue>
    </source>
</reference>
<dbReference type="GO" id="GO:0005737">
    <property type="term" value="C:cytoplasm"/>
    <property type="evidence" value="ECO:0007669"/>
    <property type="project" value="TreeGrafter"/>
</dbReference>
<accession>A0A9J5XGB6</accession>
<dbReference type="AlphaFoldDB" id="A0A9J5XGB6"/>
<protein>
    <recommendedName>
        <fullName evidence="1">FAD/NAD(P)-binding domain-containing protein</fullName>
    </recommendedName>
</protein>
<dbReference type="InterPro" id="IPR023753">
    <property type="entry name" value="FAD/NAD-binding_dom"/>
</dbReference>
<dbReference type="OrthoDB" id="202203at2759"/>
<sequence length="100" mass="11153">NEKIKEADSKLIVGGGPTGKKVTLVHDRSRLLEFIGLKVSDKTLEWLKNKNVEVKLMQSVDLSNNTNNLGGNKTHFTSSGETIRVDYHFLCTGKPPSLEW</sequence>
<name>A0A9J5XGB6_SOLCO</name>
<keyword evidence="3" id="KW-1185">Reference proteome</keyword>
<gene>
    <name evidence="2" type="ORF">H5410_047167</name>
</gene>
<dbReference type="GO" id="GO:0004174">
    <property type="term" value="F:electron-transferring-flavoprotein dehydrogenase activity"/>
    <property type="evidence" value="ECO:0007669"/>
    <property type="project" value="TreeGrafter"/>
</dbReference>
<dbReference type="PANTHER" id="PTHR43735:SF26">
    <property type="entry name" value="APOPTOSIS-INDUCING FACTOR HOMOLOG B-LIKE"/>
    <property type="match status" value="1"/>
</dbReference>
<dbReference type="Proteomes" id="UP000824120">
    <property type="component" value="Chromosome 9"/>
</dbReference>
<dbReference type="Pfam" id="PF07992">
    <property type="entry name" value="Pyr_redox_2"/>
    <property type="match status" value="1"/>
</dbReference>
<dbReference type="InterPro" id="IPR036188">
    <property type="entry name" value="FAD/NAD-bd_sf"/>
</dbReference>
<proteinExistence type="predicted"/>
<dbReference type="GO" id="GO:0050660">
    <property type="term" value="F:flavin adenine dinucleotide binding"/>
    <property type="evidence" value="ECO:0007669"/>
    <property type="project" value="TreeGrafter"/>
</dbReference>
<dbReference type="SUPFAM" id="SSF51905">
    <property type="entry name" value="FAD/NAD(P)-binding domain"/>
    <property type="match status" value="1"/>
</dbReference>
<evidence type="ECO:0000313" key="3">
    <source>
        <dbReference type="Proteomes" id="UP000824120"/>
    </source>
</evidence>
<organism evidence="2 3">
    <name type="scientific">Solanum commersonii</name>
    <name type="common">Commerson's wild potato</name>
    <name type="synonym">Commerson's nightshade</name>
    <dbReference type="NCBI Taxonomy" id="4109"/>
    <lineage>
        <taxon>Eukaryota</taxon>
        <taxon>Viridiplantae</taxon>
        <taxon>Streptophyta</taxon>
        <taxon>Embryophyta</taxon>
        <taxon>Tracheophyta</taxon>
        <taxon>Spermatophyta</taxon>
        <taxon>Magnoliopsida</taxon>
        <taxon>eudicotyledons</taxon>
        <taxon>Gunneridae</taxon>
        <taxon>Pentapetalae</taxon>
        <taxon>asterids</taxon>
        <taxon>lamiids</taxon>
        <taxon>Solanales</taxon>
        <taxon>Solanaceae</taxon>
        <taxon>Solanoideae</taxon>
        <taxon>Solaneae</taxon>
        <taxon>Solanum</taxon>
    </lineage>
</organism>
<evidence type="ECO:0000259" key="1">
    <source>
        <dbReference type="Pfam" id="PF07992"/>
    </source>
</evidence>
<feature type="non-terminal residue" evidence="2">
    <location>
        <position position="100"/>
    </location>
</feature>
<dbReference type="PANTHER" id="PTHR43735">
    <property type="entry name" value="APOPTOSIS-INDUCING FACTOR 1"/>
    <property type="match status" value="1"/>
</dbReference>
<dbReference type="Gene3D" id="3.50.50.60">
    <property type="entry name" value="FAD/NAD(P)-binding domain"/>
    <property type="match status" value="1"/>
</dbReference>
<feature type="domain" description="FAD/NAD(P)-binding" evidence="1">
    <location>
        <begin position="19"/>
        <end position="98"/>
    </location>
</feature>